<evidence type="ECO:0000313" key="3">
    <source>
        <dbReference type="Proteomes" id="UP001316384"/>
    </source>
</evidence>
<name>A0ABY5KQL9_9CELL</name>
<gene>
    <name evidence="2" type="ORF">NP048_17075</name>
</gene>
<feature type="transmembrane region" description="Helical" evidence="1">
    <location>
        <begin position="124"/>
        <end position="144"/>
    </location>
</feature>
<sequence length="165" mass="17745">MTENYAAVTTDLPDDLFDDSPLPGATFPQAVRRLLRRYTVFSGRASRSEYWWAALFYLLVEVGFGVVGAVVAGVTGSIVGDDSTAFGWVMGIVLGLAALAWLLLLIPGLALAVRRMHDANLSGWLLLMCLVPGLVLVGIVFMLLPSNPAGARFDRAVPIPPLDEE</sequence>
<dbReference type="InterPro" id="IPR008523">
    <property type="entry name" value="DUF805"/>
</dbReference>
<feature type="transmembrane region" description="Helical" evidence="1">
    <location>
        <begin position="54"/>
        <end position="79"/>
    </location>
</feature>
<reference evidence="2 3" key="1">
    <citation type="submission" date="2022-07" db="EMBL/GenBank/DDBJ databases">
        <title>Novel species in genus cellulomonas.</title>
        <authorList>
            <person name="Ye L."/>
        </authorList>
    </citation>
    <scope>NUCLEOTIDE SEQUENCE [LARGE SCALE GENOMIC DNA]</scope>
    <source>
        <strain evidence="3">zg-B89</strain>
    </source>
</reference>
<accession>A0ABY5KQL9</accession>
<proteinExistence type="predicted"/>
<dbReference type="Proteomes" id="UP001316384">
    <property type="component" value="Chromosome"/>
</dbReference>
<dbReference type="Pfam" id="PF05656">
    <property type="entry name" value="DUF805"/>
    <property type="match status" value="1"/>
</dbReference>
<dbReference type="RefSeq" id="WP_227575235.1">
    <property type="nucleotide sequence ID" value="NZ_CP101987.1"/>
</dbReference>
<dbReference type="EMBL" id="CP101987">
    <property type="protein sequence ID" value="UUI71481.1"/>
    <property type="molecule type" value="Genomic_DNA"/>
</dbReference>
<keyword evidence="1" id="KW-0472">Membrane</keyword>
<keyword evidence="1" id="KW-0812">Transmembrane</keyword>
<feature type="transmembrane region" description="Helical" evidence="1">
    <location>
        <begin position="85"/>
        <end position="112"/>
    </location>
</feature>
<dbReference type="PANTHER" id="PTHR34980:SF2">
    <property type="entry name" value="INNER MEMBRANE PROTEIN YHAH-RELATED"/>
    <property type="match status" value="1"/>
</dbReference>
<keyword evidence="1" id="KW-1133">Transmembrane helix</keyword>
<organism evidence="2 3">
    <name type="scientific">Cellulomonas xiejunii</name>
    <dbReference type="NCBI Taxonomy" id="2968083"/>
    <lineage>
        <taxon>Bacteria</taxon>
        <taxon>Bacillati</taxon>
        <taxon>Actinomycetota</taxon>
        <taxon>Actinomycetes</taxon>
        <taxon>Micrococcales</taxon>
        <taxon>Cellulomonadaceae</taxon>
        <taxon>Cellulomonas</taxon>
    </lineage>
</organism>
<evidence type="ECO:0000256" key="1">
    <source>
        <dbReference type="SAM" id="Phobius"/>
    </source>
</evidence>
<protein>
    <submittedName>
        <fullName evidence="2">DUF805 domain-containing protein</fullName>
    </submittedName>
</protein>
<keyword evidence="3" id="KW-1185">Reference proteome</keyword>
<evidence type="ECO:0000313" key="2">
    <source>
        <dbReference type="EMBL" id="UUI71481.1"/>
    </source>
</evidence>
<dbReference type="PANTHER" id="PTHR34980">
    <property type="entry name" value="INNER MEMBRANE PROTEIN-RELATED-RELATED"/>
    <property type="match status" value="1"/>
</dbReference>